<comment type="caution">
    <text evidence="2">The sequence shown here is derived from an EMBL/GenBank/DDBJ whole genome shotgun (WGS) entry which is preliminary data.</text>
</comment>
<dbReference type="AlphaFoldDB" id="A0A2A9LZM5"/>
<dbReference type="Proteomes" id="UP000224006">
    <property type="component" value="Chromosome XIII"/>
</dbReference>
<feature type="compositionally biased region" description="Polar residues" evidence="1">
    <location>
        <begin position="547"/>
        <end position="563"/>
    </location>
</feature>
<feature type="compositionally biased region" description="Polar residues" evidence="1">
    <location>
        <begin position="577"/>
        <end position="588"/>
    </location>
</feature>
<accession>A0A2A9LZM5</accession>
<name>A0A2A9LZM5_BESBE</name>
<evidence type="ECO:0000256" key="1">
    <source>
        <dbReference type="SAM" id="MobiDB-lite"/>
    </source>
</evidence>
<evidence type="ECO:0000313" key="2">
    <source>
        <dbReference type="EMBL" id="PFH31205.1"/>
    </source>
</evidence>
<protein>
    <submittedName>
        <fullName evidence="2">Uncharacterized protein</fullName>
    </submittedName>
</protein>
<dbReference type="KEGG" id="bbes:BESB_030790"/>
<reference evidence="2 3" key="1">
    <citation type="submission" date="2017-09" db="EMBL/GenBank/DDBJ databases">
        <title>Genome sequencing of Besnoitia besnoiti strain Bb-Ger1.</title>
        <authorList>
            <person name="Schares G."/>
            <person name="Venepally P."/>
            <person name="Lorenzi H.A."/>
        </authorList>
    </citation>
    <scope>NUCLEOTIDE SEQUENCE [LARGE SCALE GENOMIC DNA]</scope>
    <source>
        <strain evidence="2 3">Bb-Ger1</strain>
    </source>
</reference>
<sequence>MAPVRLLTAFQAGGVCFSSCGAEAGVSGGVLPGSVLFLPFSARASLLSRRRATRQARGSDFENDNASAPPSTPPTRPAALGLRRQLWLAASRSQAPSRSRPVAVAPQASRSEGLEGLCGAASSASACAGRGGGDGRPRALAPLLACPAPGASREELKHRWSAAWLRRPHAMASGRLRVAMGVGLGCASERDRNAVSAAPLFFFFSARPVHIFPPKPFRRNAQHCDARELARPPPHLPTPIQVHGGALPLGLPSSAGAFSCAPSSVRSASASAEGRAVRSSEEAEDAGDSRGKIEAVYKQVLQMHNTRRWFHHQIWNAITKRNWAFVDSLFTQFLQSGFYYDEVTYTLKLFYYLLSHRTPSENAMLVLEEMKLAKMHPAIVRMNEGLLLSYFELGEIFCLPPASVCQNLCRVTWQAAVKLQRQRKHRLKRYLEALPVNYLLSLTQKDVAQLLAKNEEELCLLPAAHGPIGETALLLEDSEEEEAEEDEGFDIGEDIGALQQFTAPDCHPAVSAYTSRPTPLLPEGPVPGRTHDSRLMGARDLDAGPSPHTQLSFSDQPTASSGPDPSWRGLRKRGTSRQDSTWYFQGNR</sequence>
<feature type="compositionally biased region" description="Basic and acidic residues" evidence="1">
    <location>
        <begin position="529"/>
        <end position="542"/>
    </location>
</feature>
<dbReference type="VEuPathDB" id="ToxoDB:BESB_030790"/>
<dbReference type="EMBL" id="NWUJ01000016">
    <property type="protein sequence ID" value="PFH31205.1"/>
    <property type="molecule type" value="Genomic_DNA"/>
</dbReference>
<evidence type="ECO:0000313" key="3">
    <source>
        <dbReference type="Proteomes" id="UP000224006"/>
    </source>
</evidence>
<dbReference type="OrthoDB" id="359249at2759"/>
<proteinExistence type="predicted"/>
<organism evidence="2 3">
    <name type="scientific">Besnoitia besnoiti</name>
    <name type="common">Apicomplexan protozoan</name>
    <dbReference type="NCBI Taxonomy" id="94643"/>
    <lineage>
        <taxon>Eukaryota</taxon>
        <taxon>Sar</taxon>
        <taxon>Alveolata</taxon>
        <taxon>Apicomplexa</taxon>
        <taxon>Conoidasida</taxon>
        <taxon>Coccidia</taxon>
        <taxon>Eucoccidiorida</taxon>
        <taxon>Eimeriorina</taxon>
        <taxon>Sarcocystidae</taxon>
        <taxon>Besnoitia</taxon>
    </lineage>
</organism>
<gene>
    <name evidence="2" type="ORF">BESB_030790</name>
</gene>
<feature type="region of interest" description="Disordered" evidence="1">
    <location>
        <begin position="509"/>
        <end position="588"/>
    </location>
</feature>
<dbReference type="GeneID" id="40308131"/>
<dbReference type="RefSeq" id="XP_029215214.1">
    <property type="nucleotide sequence ID" value="XM_029361747.1"/>
</dbReference>
<keyword evidence="3" id="KW-1185">Reference proteome</keyword>
<feature type="region of interest" description="Disordered" evidence="1">
    <location>
        <begin position="51"/>
        <end position="78"/>
    </location>
</feature>